<sequence length="74" mass="8373">MFCSFELVVFAKSRRTLAPSNLAGEIVGVVESRRRNRHIRRISPEKSPKSSNLVVQFENSLNRGRKTKGLCLIS</sequence>
<evidence type="ECO:0000313" key="2">
    <source>
        <dbReference type="Proteomes" id="UP000712600"/>
    </source>
</evidence>
<dbReference type="EMBL" id="QGKX02001521">
    <property type="protein sequence ID" value="KAF3513610.1"/>
    <property type="molecule type" value="Genomic_DNA"/>
</dbReference>
<comment type="caution">
    <text evidence="1">The sequence shown here is derived from an EMBL/GenBank/DDBJ whole genome shotgun (WGS) entry which is preliminary data.</text>
</comment>
<dbReference type="AlphaFoldDB" id="A0A8S9PER9"/>
<proteinExistence type="predicted"/>
<reference evidence="1" key="1">
    <citation type="submission" date="2019-12" db="EMBL/GenBank/DDBJ databases">
        <title>Genome sequencing and annotation of Brassica cretica.</title>
        <authorList>
            <person name="Studholme D.J."/>
            <person name="Sarris P."/>
        </authorList>
    </citation>
    <scope>NUCLEOTIDE SEQUENCE</scope>
    <source>
        <strain evidence="1">PFS-109/04</strain>
        <tissue evidence="1">Leaf</tissue>
    </source>
</reference>
<evidence type="ECO:0000313" key="1">
    <source>
        <dbReference type="EMBL" id="KAF3513610.1"/>
    </source>
</evidence>
<accession>A0A8S9PER9</accession>
<name>A0A8S9PER9_BRACR</name>
<organism evidence="1 2">
    <name type="scientific">Brassica cretica</name>
    <name type="common">Mustard</name>
    <dbReference type="NCBI Taxonomy" id="69181"/>
    <lineage>
        <taxon>Eukaryota</taxon>
        <taxon>Viridiplantae</taxon>
        <taxon>Streptophyta</taxon>
        <taxon>Embryophyta</taxon>
        <taxon>Tracheophyta</taxon>
        <taxon>Spermatophyta</taxon>
        <taxon>Magnoliopsida</taxon>
        <taxon>eudicotyledons</taxon>
        <taxon>Gunneridae</taxon>
        <taxon>Pentapetalae</taxon>
        <taxon>rosids</taxon>
        <taxon>malvids</taxon>
        <taxon>Brassicales</taxon>
        <taxon>Brassicaceae</taxon>
        <taxon>Brassiceae</taxon>
        <taxon>Brassica</taxon>
    </lineage>
</organism>
<protein>
    <submittedName>
        <fullName evidence="1">Uncharacterized protein</fullName>
    </submittedName>
</protein>
<gene>
    <name evidence="1" type="ORF">F2Q69_00007353</name>
</gene>
<dbReference type="Proteomes" id="UP000712600">
    <property type="component" value="Unassembled WGS sequence"/>
</dbReference>